<evidence type="ECO:0000313" key="3">
    <source>
        <dbReference type="Proteomes" id="UP000010301"/>
    </source>
</evidence>
<keyword evidence="1" id="KW-0472">Membrane</keyword>
<keyword evidence="1" id="KW-1133">Transmembrane helix</keyword>
<keyword evidence="1" id="KW-0812">Transmembrane</keyword>
<dbReference type="HOGENOM" id="CLU_408070_0_0_11"/>
<reference evidence="2 3" key="1">
    <citation type="submission" date="2009-01" db="EMBL/GenBank/DDBJ databases">
        <authorList>
            <person name="Qin X."/>
            <person name="Bachman B."/>
            <person name="Battles P."/>
            <person name="Bell A."/>
            <person name="Bess C."/>
            <person name="Bickham C."/>
            <person name="Chaboub L."/>
            <person name="Chen D."/>
            <person name="Coyle M."/>
            <person name="Deiros D.R."/>
            <person name="Dinh H."/>
            <person name="Forbes L."/>
            <person name="Fowler G."/>
            <person name="Francisco L."/>
            <person name="Fu Q."/>
            <person name="Gubbala S."/>
            <person name="Hale W."/>
            <person name="Han Y."/>
            <person name="Hemphill L."/>
            <person name="Highlander S.K."/>
            <person name="Hirani K."/>
            <person name="Hogues M."/>
            <person name="Jackson L."/>
            <person name="Jakkamsetti A."/>
            <person name="Javaid M."/>
            <person name="Jiang H."/>
            <person name="Korchina V."/>
            <person name="Kovar C."/>
            <person name="Lara F."/>
            <person name="Lee S."/>
            <person name="Mata R."/>
            <person name="Mathew T."/>
            <person name="Moen C."/>
            <person name="Morales K."/>
            <person name="Munidasa M."/>
            <person name="Nazareth L."/>
            <person name="Ngo R."/>
            <person name="Nguyen L."/>
            <person name="Okwuonu G."/>
            <person name="Ongeri F."/>
            <person name="Patil S."/>
            <person name="Petrosino J."/>
            <person name="Pham C."/>
            <person name="Pham P."/>
            <person name="Pu L.-L."/>
            <person name="Puazo M."/>
            <person name="Raj R."/>
            <person name="Reid J."/>
            <person name="Rouhana J."/>
            <person name="Saada N."/>
            <person name="Shang Y."/>
            <person name="Simmons D."/>
            <person name="Thornton R."/>
            <person name="Warren J."/>
            <person name="Weissenberger G."/>
            <person name="Zhang J."/>
            <person name="Zhang L."/>
            <person name="Zhou C."/>
            <person name="Zhu D."/>
            <person name="Muzny D."/>
            <person name="Worley K."/>
            <person name="Gibbs R."/>
        </authorList>
    </citation>
    <scope>NUCLEOTIDE SEQUENCE [LARGE SCALE GENOMIC DNA]</scope>
    <source>
        <strain evidence="2 3">DSM 15436</strain>
    </source>
</reference>
<dbReference type="RefSeq" id="WP_006547128.1">
    <property type="nucleotide sequence ID" value="NZ_DS999545.1"/>
</dbReference>
<proteinExistence type="predicted"/>
<sequence length="673" mass="72541">MAGKKVIVTVVAETRKFSRAFKNLSQETGLTSLISNLKSVGKYAAVATGALGAFGGAVGAKMLSMGADLEQSTGAVEDVFKEHGEKMKKLADKAAVNVGLSKNSYQELATLIGSQLKNAGYSMDETATKTNDLIVLASDMAAMFGGETKDAVAALSSALKGERNPIERYGVTLKQATIEAKALEMGFVKTKAGLSSEAQAAATLALIYEQTGDAQGKFAREQNTMAHQSQVLKAALSSFAEVTGAAVLPILTELASKIAEYLIPRLEQFAEWVQVEGVPRLREFIDYVKINVLPTVIDLADKARAVLVPAFQTFKAALTQVIPRLKSLGQWIVRNKSWLIPLTTAVASFTGAILAWIKIVKVISALQKVFITAKAAVIAFNLAMAANPIGAILLVVTTLISALVAFLATNDDARQKVVEWWNWVVAKFWEYWESAKTMFWDGIQAVSDAWTWLKDSVKAIVDAMVAKFFEWIDYITSIPGKIYDRIRTIVTILGTVAASAWQSFQNTTTAGVNSVIAFVTSIPSRILSALGNLNSLLWNAGKSVINGFLNGITSMFGSVKEKLNTLTSWLPDWKGPASRDATILRRSGQLVIGGFIKGLEDQYGDVKKSLNTFTDTLDATVSLTPQVRAGGLLTTHVPVVYNITVNALEPSMSVGKRVAQSLQHYHATNGVRA</sequence>
<feature type="transmembrane region" description="Helical" evidence="1">
    <location>
        <begin position="338"/>
        <end position="357"/>
    </location>
</feature>
<comment type="caution">
    <text evidence="2">The sequence shown here is derived from an EMBL/GenBank/DDBJ whole genome shotgun (WGS) entry which is preliminary data.</text>
</comment>
<dbReference type="eggNOG" id="COG5412">
    <property type="taxonomic scope" value="Bacteria"/>
</dbReference>
<evidence type="ECO:0008006" key="4">
    <source>
        <dbReference type="Google" id="ProtNLM"/>
    </source>
</evidence>
<organism evidence="2 3">
    <name type="scientific">Gleimia coleocanis DSM 15436</name>
    <dbReference type="NCBI Taxonomy" id="525245"/>
    <lineage>
        <taxon>Bacteria</taxon>
        <taxon>Bacillati</taxon>
        <taxon>Actinomycetota</taxon>
        <taxon>Actinomycetes</taxon>
        <taxon>Actinomycetales</taxon>
        <taxon>Actinomycetaceae</taxon>
        <taxon>Gleimia</taxon>
    </lineage>
</organism>
<dbReference type="STRING" id="525245.HMPREF0044_0131"/>
<name>C0VY91_9ACTO</name>
<dbReference type="Proteomes" id="UP000010301">
    <property type="component" value="Unassembled WGS sequence"/>
</dbReference>
<dbReference type="AlphaFoldDB" id="C0VY91"/>
<protein>
    <recommendedName>
        <fullName evidence="4">Phage tail tape measure protein, TP901 family</fullName>
    </recommendedName>
</protein>
<evidence type="ECO:0000313" key="2">
    <source>
        <dbReference type="EMBL" id="EEH64394.1"/>
    </source>
</evidence>
<gene>
    <name evidence="2" type="ORF">HMPREF0044_0131</name>
</gene>
<keyword evidence="3" id="KW-1185">Reference proteome</keyword>
<dbReference type="EMBL" id="ACFG01000004">
    <property type="protein sequence ID" value="EEH64394.1"/>
    <property type="molecule type" value="Genomic_DNA"/>
</dbReference>
<evidence type="ECO:0000256" key="1">
    <source>
        <dbReference type="SAM" id="Phobius"/>
    </source>
</evidence>
<accession>C0VY91</accession>
<dbReference type="OrthoDB" id="177147at2"/>